<dbReference type="SUPFAM" id="SSF52540">
    <property type="entry name" value="P-loop containing nucleoside triphosphate hydrolases"/>
    <property type="match status" value="1"/>
</dbReference>
<keyword evidence="3" id="KW-0067">ATP-binding</keyword>
<proteinExistence type="predicted"/>
<evidence type="ECO:0000313" key="4">
    <source>
        <dbReference type="Proteomes" id="UP000318017"/>
    </source>
</evidence>
<evidence type="ECO:0000256" key="1">
    <source>
        <dbReference type="ARBA" id="ARBA00022515"/>
    </source>
</evidence>
<dbReference type="PANTHER" id="PTHR30153:SF2">
    <property type="entry name" value="REPLICATIVE DNA HELICASE"/>
    <property type="match status" value="1"/>
</dbReference>
<dbReference type="OrthoDB" id="278253at2"/>
<evidence type="ECO:0000259" key="2">
    <source>
        <dbReference type="PROSITE" id="PS51199"/>
    </source>
</evidence>
<dbReference type="GO" id="GO:0003678">
    <property type="term" value="F:DNA helicase activity"/>
    <property type="evidence" value="ECO:0007669"/>
    <property type="project" value="UniProtKB-EC"/>
</dbReference>
<dbReference type="GO" id="GO:0005524">
    <property type="term" value="F:ATP binding"/>
    <property type="evidence" value="ECO:0007669"/>
    <property type="project" value="InterPro"/>
</dbReference>
<dbReference type="InterPro" id="IPR027417">
    <property type="entry name" value="P-loop_NTPase"/>
</dbReference>
<dbReference type="Pfam" id="PF08708">
    <property type="entry name" value="PriCT_1"/>
    <property type="match status" value="1"/>
</dbReference>
<gene>
    <name evidence="3" type="primary">dnaB</name>
    <name evidence="3" type="ORF">Q31a_43240</name>
</gene>
<protein>
    <submittedName>
        <fullName evidence="3">Replicative DNA helicase</fullName>
        <ecNumber evidence="3">3.6.4.12</ecNumber>
    </submittedName>
</protein>
<dbReference type="RefSeq" id="WP_145081738.1">
    <property type="nucleotide sequence ID" value="NZ_CP036298.1"/>
</dbReference>
<sequence>MTKNANVLSSEYLHALYGNCSRGQVVFVKPCRNQVSAVFNIDQLDLAARHVELEPTDLFIKVNPIDYDRVKQRNLHGIGSEKEVEAVVSLHFDIDAGKPGYATQQDMLAALDTMPLSPSAIIQSDGDDGGYHVYWLLDEPHYIFDDENRMRCAAISGRWLEELRICAKGAKVDSTANLDRLLRPVGSIRKSGNTVAPLFINSDRRYKLQEFELPGLEKHLTPTIQRQQLSRFNVGCPSGFLDARAQGYIQAADKPHEGGRNSCAFRLAGNLASIVGDDGERLSESDILGYVLVWNALLPVPLDEMEVQQCVQNGLYRGKPREDKFARKREILTVDTDNLTAPTGETEAAKTYETTAGAPETVAGQTEVATTTDSTSATETTTGGLQLQLPPVTTSAIKLLDGYMDDIHSGTLPQLIRQRDALDGIEVGFGLLTVLGGPPGTGKTVIASQVAFDAIELNADLQVIIANAEMHFSALLRREFTRRTRIKSDDLRFGRLTQYERERIDEVASDIRATLLRVQVVEECNLFNLARLAGEKPSLIIVDYLQKFAPSGKDLRIGVGEVAATLRRLCLRGHAVLALSATKRDSKGSHNATELSLSSFKESGEVEYNADSAYVLRDEGALGEEWRRRVTLACVKNRHGAQKDFKLEFDRPRMEFLARTPQPLAEFGNLTEVDSDDSVEDFFL</sequence>
<dbReference type="Proteomes" id="UP000318017">
    <property type="component" value="Chromosome"/>
</dbReference>
<dbReference type="AlphaFoldDB" id="A0A518GBI2"/>
<dbReference type="SMART" id="SM00382">
    <property type="entry name" value="AAA"/>
    <property type="match status" value="1"/>
</dbReference>
<dbReference type="GO" id="GO:0016787">
    <property type="term" value="F:hydrolase activity"/>
    <property type="evidence" value="ECO:0007669"/>
    <property type="project" value="UniProtKB-KW"/>
</dbReference>
<organism evidence="3 4">
    <name type="scientific">Aureliella helgolandensis</name>
    <dbReference type="NCBI Taxonomy" id="2527968"/>
    <lineage>
        <taxon>Bacteria</taxon>
        <taxon>Pseudomonadati</taxon>
        <taxon>Planctomycetota</taxon>
        <taxon>Planctomycetia</taxon>
        <taxon>Pirellulales</taxon>
        <taxon>Pirellulaceae</taxon>
        <taxon>Aureliella</taxon>
    </lineage>
</organism>
<dbReference type="Gene3D" id="3.40.50.300">
    <property type="entry name" value="P-loop containing nucleotide triphosphate hydrolases"/>
    <property type="match status" value="1"/>
</dbReference>
<dbReference type="InterPro" id="IPR003593">
    <property type="entry name" value="AAA+_ATPase"/>
</dbReference>
<dbReference type="Pfam" id="PF03796">
    <property type="entry name" value="DnaB_C"/>
    <property type="match status" value="1"/>
</dbReference>
<keyword evidence="3" id="KW-0347">Helicase</keyword>
<keyword evidence="3" id="KW-0378">Hydrolase</keyword>
<name>A0A518GBI2_9BACT</name>
<dbReference type="EMBL" id="CP036298">
    <property type="protein sequence ID" value="QDV25955.1"/>
    <property type="molecule type" value="Genomic_DNA"/>
</dbReference>
<keyword evidence="3" id="KW-0547">Nucleotide-binding</keyword>
<dbReference type="KEGG" id="ahel:Q31a_43240"/>
<accession>A0A518GBI2</accession>
<keyword evidence="4" id="KW-1185">Reference proteome</keyword>
<reference evidence="3 4" key="1">
    <citation type="submission" date="2019-02" db="EMBL/GenBank/DDBJ databases">
        <title>Deep-cultivation of Planctomycetes and their phenomic and genomic characterization uncovers novel biology.</title>
        <authorList>
            <person name="Wiegand S."/>
            <person name="Jogler M."/>
            <person name="Boedeker C."/>
            <person name="Pinto D."/>
            <person name="Vollmers J."/>
            <person name="Rivas-Marin E."/>
            <person name="Kohn T."/>
            <person name="Peeters S.H."/>
            <person name="Heuer A."/>
            <person name="Rast P."/>
            <person name="Oberbeckmann S."/>
            <person name="Bunk B."/>
            <person name="Jeske O."/>
            <person name="Meyerdierks A."/>
            <person name="Storesund J.E."/>
            <person name="Kallscheuer N."/>
            <person name="Luecker S."/>
            <person name="Lage O.M."/>
            <person name="Pohl T."/>
            <person name="Merkel B.J."/>
            <person name="Hornburger P."/>
            <person name="Mueller R.-W."/>
            <person name="Bruemmer F."/>
            <person name="Labrenz M."/>
            <person name="Spormann A.M."/>
            <person name="Op den Camp H."/>
            <person name="Overmann J."/>
            <person name="Amann R."/>
            <person name="Jetten M.S.M."/>
            <person name="Mascher T."/>
            <person name="Medema M.H."/>
            <person name="Devos D.P."/>
            <person name="Kaster A.-K."/>
            <person name="Ovreas L."/>
            <person name="Rohde M."/>
            <person name="Galperin M.Y."/>
            <person name="Jogler C."/>
        </authorList>
    </citation>
    <scope>NUCLEOTIDE SEQUENCE [LARGE SCALE GENOMIC DNA]</scope>
    <source>
        <strain evidence="3 4">Q31a</strain>
    </source>
</reference>
<feature type="domain" description="SF4 helicase" evidence="2">
    <location>
        <begin position="404"/>
        <end position="663"/>
    </location>
</feature>
<dbReference type="GO" id="GO:1990077">
    <property type="term" value="C:primosome complex"/>
    <property type="evidence" value="ECO:0007669"/>
    <property type="project" value="UniProtKB-KW"/>
</dbReference>
<dbReference type="InterPro" id="IPR007694">
    <property type="entry name" value="DNA_helicase_DnaB-like_C"/>
</dbReference>
<dbReference type="PANTHER" id="PTHR30153">
    <property type="entry name" value="REPLICATIVE DNA HELICASE DNAB"/>
    <property type="match status" value="1"/>
</dbReference>
<dbReference type="GO" id="GO:0006269">
    <property type="term" value="P:DNA replication, synthesis of primer"/>
    <property type="evidence" value="ECO:0007669"/>
    <property type="project" value="UniProtKB-KW"/>
</dbReference>
<dbReference type="PROSITE" id="PS51199">
    <property type="entry name" value="SF4_HELICASE"/>
    <property type="match status" value="1"/>
</dbReference>
<evidence type="ECO:0000313" key="3">
    <source>
        <dbReference type="EMBL" id="QDV25955.1"/>
    </source>
</evidence>
<dbReference type="InterPro" id="IPR014820">
    <property type="entry name" value="PriCT_1"/>
</dbReference>
<dbReference type="EC" id="3.6.4.12" evidence="3"/>
<keyword evidence="1" id="KW-0639">Primosome</keyword>
<dbReference type="GO" id="GO:0005829">
    <property type="term" value="C:cytosol"/>
    <property type="evidence" value="ECO:0007669"/>
    <property type="project" value="TreeGrafter"/>
</dbReference>